<gene>
    <name evidence="1" type="ORF">IV431_09475</name>
</gene>
<dbReference type="EMBL" id="JADOBH010000002">
    <property type="protein sequence ID" value="MBF7955779.1"/>
    <property type="molecule type" value="Genomic_DNA"/>
</dbReference>
<keyword evidence="2" id="KW-1185">Reference proteome</keyword>
<evidence type="ECO:0008006" key="3">
    <source>
        <dbReference type="Google" id="ProtNLM"/>
    </source>
</evidence>
<dbReference type="InterPro" id="IPR024487">
    <property type="entry name" value="CBP_BcsR"/>
</dbReference>
<dbReference type="Proteomes" id="UP000600307">
    <property type="component" value="Unassembled WGS sequence"/>
</dbReference>
<reference evidence="1 2" key="1">
    <citation type="submission" date="2020-11" db="EMBL/GenBank/DDBJ databases">
        <title>Taxonomic investigation of Rahnella spp.</title>
        <authorList>
            <person name="Lee S.D."/>
        </authorList>
    </citation>
    <scope>NUCLEOTIDE SEQUENCE [LARGE SCALE GENOMIC DNA]</scope>
    <source>
        <strain evidence="1 2">SAP-10</strain>
    </source>
</reference>
<proteinExistence type="predicted"/>
<protein>
    <recommendedName>
        <fullName evidence="3">Cellulose biosynthesis protein BcsR</fullName>
    </recommendedName>
</protein>
<accession>A0ABS0DT22</accession>
<sequence length="90" mass="10169">MPRPSRQFALFQVSVIRLKPGGKQVEANIVDSDDSEPAKDDDFFALSHLFSLSELNYVDIARKEKIPQLMSRWPLLAELAQYSESGAETK</sequence>
<evidence type="ECO:0000313" key="2">
    <source>
        <dbReference type="Proteomes" id="UP000600307"/>
    </source>
</evidence>
<organism evidence="1 2">
    <name type="scientific">Rahnella victoriana</name>
    <dbReference type="NCBI Taxonomy" id="1510570"/>
    <lineage>
        <taxon>Bacteria</taxon>
        <taxon>Pseudomonadati</taxon>
        <taxon>Pseudomonadota</taxon>
        <taxon>Gammaproteobacteria</taxon>
        <taxon>Enterobacterales</taxon>
        <taxon>Yersiniaceae</taxon>
        <taxon>Rahnella</taxon>
    </lineage>
</organism>
<dbReference type="Pfam" id="PF10945">
    <property type="entry name" value="CBP_BcsR"/>
    <property type="match status" value="1"/>
</dbReference>
<evidence type="ECO:0000313" key="1">
    <source>
        <dbReference type="EMBL" id="MBF7955779.1"/>
    </source>
</evidence>
<comment type="caution">
    <text evidence="1">The sequence shown here is derived from an EMBL/GenBank/DDBJ whole genome shotgun (WGS) entry which is preliminary data.</text>
</comment>
<name>A0ABS0DT22_9GAMM</name>
<dbReference type="NCBIfam" id="NF040717">
    <property type="entry name" value="BcsR_only"/>
    <property type="match status" value="1"/>
</dbReference>